<proteinExistence type="predicted"/>
<dbReference type="SUPFAM" id="SSF52833">
    <property type="entry name" value="Thioredoxin-like"/>
    <property type="match status" value="1"/>
</dbReference>
<accession>A0ABX8B415</accession>
<name>A0ABX8B415_9BACT</name>
<keyword evidence="2" id="KW-1185">Reference proteome</keyword>
<reference evidence="1 2" key="1">
    <citation type="submission" date="2021-03" db="EMBL/GenBank/DDBJ databases">
        <title>Genomic and phenotypic characterization of Chloracidobacterium isolates provides evidence for multiple species.</title>
        <authorList>
            <person name="Saini M.K."/>
            <person name="Costas A.M.G."/>
            <person name="Tank M."/>
            <person name="Bryant D.A."/>
        </authorList>
    </citation>
    <scope>NUCLEOTIDE SEQUENCE [LARGE SCALE GENOMIC DNA]</scope>
    <source>
        <strain evidence="1 2">N</strain>
    </source>
</reference>
<gene>
    <name evidence="1" type="ORF">J8C05_12955</name>
</gene>
<evidence type="ECO:0000313" key="2">
    <source>
        <dbReference type="Proteomes" id="UP000677668"/>
    </source>
</evidence>
<evidence type="ECO:0000313" key="1">
    <source>
        <dbReference type="EMBL" id="QUV95725.1"/>
    </source>
</evidence>
<dbReference type="RefSeq" id="WP_014101215.1">
    <property type="nucleotide sequence ID" value="NZ_CP072643.1"/>
</dbReference>
<sequence length="66" mass="7458">MNLAKLLELPFKGNFIPYPSRSVVELGQLAPDFTLPDIHGQPFTLSAVAPRWCLLYLTRIVDRGFI</sequence>
<dbReference type="Gene3D" id="3.40.30.10">
    <property type="entry name" value="Glutaredoxin"/>
    <property type="match status" value="1"/>
</dbReference>
<protein>
    <submittedName>
        <fullName evidence="1">Uncharacterized protein</fullName>
    </submittedName>
</protein>
<dbReference type="EMBL" id="CP072643">
    <property type="protein sequence ID" value="QUV95725.1"/>
    <property type="molecule type" value="Genomic_DNA"/>
</dbReference>
<dbReference type="InterPro" id="IPR036249">
    <property type="entry name" value="Thioredoxin-like_sf"/>
</dbReference>
<dbReference type="Proteomes" id="UP000677668">
    <property type="component" value="Chromosome 2"/>
</dbReference>
<organism evidence="1 2">
    <name type="scientific">Chloracidobacterium sp. N</name>
    <dbReference type="NCBI Taxonomy" id="2821540"/>
    <lineage>
        <taxon>Bacteria</taxon>
        <taxon>Pseudomonadati</taxon>
        <taxon>Acidobacteriota</taxon>
        <taxon>Terriglobia</taxon>
        <taxon>Terriglobales</taxon>
        <taxon>Acidobacteriaceae</taxon>
        <taxon>Chloracidobacterium</taxon>
        <taxon>Chloracidobacterium aggregatum</taxon>
    </lineage>
</organism>